<feature type="domain" description="Peptidase S24/S26A/S26B/S26C" evidence="10">
    <location>
        <begin position="101"/>
        <end position="213"/>
    </location>
</feature>
<sequence>MPLKTTKPTNQLTPRQLQLLKAICSFQASQCYSPTIAELASELAISRSTTFEHITELRKKGLLSAYPGRARSLNPTEKAQRLLEALTDHSSNSCPEPMGIPLVGRVAAGLPLEAVENKDYLSISSQFGTGDDLFALEVTGNSMTGADIRDGDYVICRRTPSADNGQLVIAIVDNENATLKRFYRQKSHARLQPTNDDYDPIYSDNCRIEAIVVGLLRKF</sequence>
<dbReference type="PANTHER" id="PTHR33516:SF2">
    <property type="entry name" value="LEXA REPRESSOR-RELATED"/>
    <property type="match status" value="1"/>
</dbReference>
<dbReference type="InterPro" id="IPR006200">
    <property type="entry name" value="LexA"/>
</dbReference>
<keyword evidence="7" id="KW-0804">Transcription</keyword>
<dbReference type="InterPro" id="IPR036388">
    <property type="entry name" value="WH-like_DNA-bd_sf"/>
</dbReference>
<dbReference type="SUPFAM" id="SSF51306">
    <property type="entry name" value="LexA/Signal peptidase"/>
    <property type="match status" value="1"/>
</dbReference>
<dbReference type="InterPro" id="IPR039418">
    <property type="entry name" value="LexA-like"/>
</dbReference>
<keyword evidence="2" id="KW-0235">DNA replication</keyword>
<dbReference type="EMBL" id="BARS01031937">
    <property type="protein sequence ID" value="GAG23810.1"/>
    <property type="molecule type" value="Genomic_DNA"/>
</dbReference>
<evidence type="ECO:0000256" key="5">
    <source>
        <dbReference type="ARBA" id="ARBA00023015"/>
    </source>
</evidence>
<evidence type="ECO:0000256" key="6">
    <source>
        <dbReference type="ARBA" id="ARBA00023125"/>
    </source>
</evidence>
<evidence type="ECO:0000256" key="8">
    <source>
        <dbReference type="ARBA" id="ARBA00023204"/>
    </source>
</evidence>
<evidence type="ECO:0000256" key="9">
    <source>
        <dbReference type="ARBA" id="ARBA00023236"/>
    </source>
</evidence>
<dbReference type="InterPro" id="IPR036390">
    <property type="entry name" value="WH_DNA-bd_sf"/>
</dbReference>
<dbReference type="InterPro" id="IPR050077">
    <property type="entry name" value="LexA_repressor"/>
</dbReference>
<dbReference type="Pfam" id="PF00717">
    <property type="entry name" value="Peptidase_S24"/>
    <property type="match status" value="1"/>
</dbReference>
<dbReference type="GO" id="GO:0006508">
    <property type="term" value="P:proteolysis"/>
    <property type="evidence" value="ECO:0007669"/>
    <property type="project" value="InterPro"/>
</dbReference>
<dbReference type="Gene3D" id="2.10.109.10">
    <property type="entry name" value="Umud Fragment, subunit A"/>
    <property type="match status" value="1"/>
</dbReference>
<dbReference type="SUPFAM" id="SSF46785">
    <property type="entry name" value="Winged helix' DNA-binding domain"/>
    <property type="match status" value="1"/>
</dbReference>
<evidence type="ECO:0000256" key="7">
    <source>
        <dbReference type="ARBA" id="ARBA00023163"/>
    </source>
</evidence>
<dbReference type="AlphaFoldDB" id="X0VZS0"/>
<dbReference type="CDD" id="cd06529">
    <property type="entry name" value="S24_LexA-like"/>
    <property type="match status" value="1"/>
</dbReference>
<dbReference type="GO" id="GO:0006260">
    <property type="term" value="P:DNA replication"/>
    <property type="evidence" value="ECO:0007669"/>
    <property type="project" value="UniProtKB-KW"/>
</dbReference>
<dbReference type="InterPro" id="IPR015927">
    <property type="entry name" value="Peptidase_S24_S26A/B/C"/>
</dbReference>
<keyword evidence="8" id="KW-0234">DNA repair</keyword>
<dbReference type="Gene3D" id="1.10.10.10">
    <property type="entry name" value="Winged helix-like DNA-binding domain superfamily/Winged helix DNA-binding domain"/>
    <property type="match status" value="1"/>
</dbReference>
<keyword evidence="4" id="KW-0378">Hydrolase</keyword>
<dbReference type="HAMAP" id="MF_00015">
    <property type="entry name" value="LexA"/>
    <property type="match status" value="1"/>
</dbReference>
<evidence type="ECO:0000313" key="12">
    <source>
        <dbReference type="EMBL" id="GAG23810.1"/>
    </source>
</evidence>
<gene>
    <name evidence="12" type="ORF">S01H1_49633</name>
</gene>
<dbReference type="GO" id="GO:0045892">
    <property type="term" value="P:negative regulation of DNA-templated transcription"/>
    <property type="evidence" value="ECO:0007669"/>
    <property type="project" value="InterPro"/>
</dbReference>
<evidence type="ECO:0000256" key="1">
    <source>
        <dbReference type="ARBA" id="ARBA00022491"/>
    </source>
</evidence>
<keyword evidence="3" id="KW-0227">DNA damage</keyword>
<keyword evidence="5" id="KW-0805">Transcription regulation</keyword>
<keyword evidence="1" id="KW-0678">Repressor</keyword>
<dbReference type="PANTHER" id="PTHR33516">
    <property type="entry name" value="LEXA REPRESSOR"/>
    <property type="match status" value="1"/>
</dbReference>
<evidence type="ECO:0008006" key="13">
    <source>
        <dbReference type="Google" id="ProtNLM"/>
    </source>
</evidence>
<feature type="domain" description="LexA repressor DNA-binding" evidence="11">
    <location>
        <begin position="10"/>
        <end position="71"/>
    </location>
</feature>
<dbReference type="Pfam" id="PF01726">
    <property type="entry name" value="LexA_DNA_bind"/>
    <property type="match status" value="1"/>
</dbReference>
<organism evidence="12">
    <name type="scientific">marine sediment metagenome</name>
    <dbReference type="NCBI Taxonomy" id="412755"/>
    <lineage>
        <taxon>unclassified sequences</taxon>
        <taxon>metagenomes</taxon>
        <taxon>ecological metagenomes</taxon>
    </lineage>
</organism>
<name>X0VZS0_9ZZZZ</name>
<dbReference type="InterPro" id="IPR006199">
    <property type="entry name" value="LexA_DNA-bd_dom"/>
</dbReference>
<evidence type="ECO:0000256" key="2">
    <source>
        <dbReference type="ARBA" id="ARBA00022705"/>
    </source>
</evidence>
<evidence type="ECO:0000259" key="11">
    <source>
        <dbReference type="Pfam" id="PF01726"/>
    </source>
</evidence>
<proteinExistence type="inferred from homology"/>
<dbReference type="GO" id="GO:0003677">
    <property type="term" value="F:DNA binding"/>
    <property type="evidence" value="ECO:0007669"/>
    <property type="project" value="UniProtKB-KW"/>
</dbReference>
<dbReference type="GO" id="GO:0004252">
    <property type="term" value="F:serine-type endopeptidase activity"/>
    <property type="evidence" value="ECO:0007669"/>
    <property type="project" value="InterPro"/>
</dbReference>
<accession>X0VZS0</accession>
<evidence type="ECO:0000259" key="10">
    <source>
        <dbReference type="Pfam" id="PF00717"/>
    </source>
</evidence>
<evidence type="ECO:0000256" key="3">
    <source>
        <dbReference type="ARBA" id="ARBA00022763"/>
    </source>
</evidence>
<reference evidence="12" key="1">
    <citation type="journal article" date="2014" name="Front. Microbiol.">
        <title>High frequency of phylogenetically diverse reductive dehalogenase-homologous genes in deep subseafloor sedimentary metagenomes.</title>
        <authorList>
            <person name="Kawai M."/>
            <person name="Futagami T."/>
            <person name="Toyoda A."/>
            <person name="Takaki Y."/>
            <person name="Nishi S."/>
            <person name="Hori S."/>
            <person name="Arai W."/>
            <person name="Tsubouchi T."/>
            <person name="Morono Y."/>
            <person name="Uchiyama I."/>
            <person name="Ito T."/>
            <person name="Fujiyama A."/>
            <person name="Inagaki F."/>
            <person name="Takami H."/>
        </authorList>
    </citation>
    <scope>NUCLEOTIDE SEQUENCE</scope>
    <source>
        <strain evidence="12">Expedition CK06-06</strain>
    </source>
</reference>
<evidence type="ECO:0000256" key="4">
    <source>
        <dbReference type="ARBA" id="ARBA00022801"/>
    </source>
</evidence>
<dbReference type="GO" id="GO:0009432">
    <property type="term" value="P:SOS response"/>
    <property type="evidence" value="ECO:0007669"/>
    <property type="project" value="UniProtKB-KW"/>
</dbReference>
<dbReference type="NCBIfam" id="TIGR00498">
    <property type="entry name" value="lexA"/>
    <property type="match status" value="1"/>
</dbReference>
<comment type="caution">
    <text evidence="12">The sequence shown here is derived from an EMBL/GenBank/DDBJ whole genome shotgun (WGS) entry which is preliminary data.</text>
</comment>
<dbReference type="InterPro" id="IPR036286">
    <property type="entry name" value="LexA/Signal_pep-like_sf"/>
</dbReference>
<keyword evidence="6" id="KW-0238">DNA-binding</keyword>
<protein>
    <recommendedName>
        <fullName evidence="13">LexA repressor</fullName>
    </recommendedName>
</protein>
<dbReference type="GO" id="GO:0006281">
    <property type="term" value="P:DNA repair"/>
    <property type="evidence" value="ECO:0007669"/>
    <property type="project" value="UniProtKB-KW"/>
</dbReference>
<keyword evidence="9" id="KW-0742">SOS response</keyword>